<name>A0A1D2MCJ6_ORCCI</name>
<dbReference type="EMBL" id="LJIJ01001838">
    <property type="protein sequence ID" value="ODM90700.1"/>
    <property type="molecule type" value="Genomic_DNA"/>
</dbReference>
<protein>
    <submittedName>
        <fullName evidence="1">Uncharacterized protein</fullName>
    </submittedName>
</protein>
<sequence>MNLGKYDFSCSINTDGVSIFKSSKLSIWPILLSVNELSYSTRRRFTVLGGLWFGATKPTFDAFLGPLVSQCNNLSATGLEWKANKKTMNSKVFFPIVAADSVARCCLQGIKQFNGEYGCPWCIIKGENLTMEGNSRKWIYHPKLQREEPIHSLLVT</sequence>
<dbReference type="Proteomes" id="UP000094527">
    <property type="component" value="Unassembled WGS sequence"/>
</dbReference>
<dbReference type="OMA" id="QREEPIH"/>
<evidence type="ECO:0000313" key="1">
    <source>
        <dbReference type="EMBL" id="ODM90700.1"/>
    </source>
</evidence>
<gene>
    <name evidence="1" type="ORF">Ocin01_15981</name>
</gene>
<accession>A0A1D2MCJ6</accession>
<comment type="caution">
    <text evidence="1">The sequence shown here is derived from an EMBL/GenBank/DDBJ whole genome shotgun (WGS) entry which is preliminary data.</text>
</comment>
<dbReference type="AlphaFoldDB" id="A0A1D2MCJ6"/>
<dbReference type="OrthoDB" id="6781182at2759"/>
<organism evidence="1 2">
    <name type="scientific">Orchesella cincta</name>
    <name type="common">Springtail</name>
    <name type="synonym">Podura cincta</name>
    <dbReference type="NCBI Taxonomy" id="48709"/>
    <lineage>
        <taxon>Eukaryota</taxon>
        <taxon>Metazoa</taxon>
        <taxon>Ecdysozoa</taxon>
        <taxon>Arthropoda</taxon>
        <taxon>Hexapoda</taxon>
        <taxon>Collembola</taxon>
        <taxon>Entomobryomorpha</taxon>
        <taxon>Entomobryoidea</taxon>
        <taxon>Orchesellidae</taxon>
        <taxon>Orchesellinae</taxon>
        <taxon>Orchesella</taxon>
    </lineage>
</organism>
<reference evidence="1 2" key="1">
    <citation type="journal article" date="2016" name="Genome Biol. Evol.">
        <title>Gene Family Evolution Reflects Adaptation to Soil Environmental Stressors in the Genome of the Collembolan Orchesella cincta.</title>
        <authorList>
            <person name="Faddeeva-Vakhrusheva A."/>
            <person name="Derks M.F."/>
            <person name="Anvar S.Y."/>
            <person name="Agamennone V."/>
            <person name="Suring W."/>
            <person name="Smit S."/>
            <person name="van Straalen N.M."/>
            <person name="Roelofs D."/>
        </authorList>
    </citation>
    <scope>NUCLEOTIDE SEQUENCE [LARGE SCALE GENOMIC DNA]</scope>
    <source>
        <tissue evidence="1">Mixed pool</tissue>
    </source>
</reference>
<keyword evidence="2" id="KW-1185">Reference proteome</keyword>
<evidence type="ECO:0000313" key="2">
    <source>
        <dbReference type="Proteomes" id="UP000094527"/>
    </source>
</evidence>
<proteinExistence type="predicted"/>
<dbReference type="STRING" id="48709.A0A1D2MCJ6"/>